<dbReference type="InterPro" id="IPR006015">
    <property type="entry name" value="Universal_stress_UspA"/>
</dbReference>
<keyword evidence="5" id="KW-1185">Reference proteome</keyword>
<evidence type="ECO:0000313" key="4">
    <source>
        <dbReference type="EMBL" id="SMO45624.1"/>
    </source>
</evidence>
<feature type="domain" description="UspA" evidence="3">
    <location>
        <begin position="18"/>
        <end position="153"/>
    </location>
</feature>
<comment type="similarity">
    <text evidence="1">Belongs to the universal stress protein A family.</text>
</comment>
<gene>
    <name evidence="4" type="ORF">SAMN06265220_101960</name>
</gene>
<dbReference type="Proteomes" id="UP000319267">
    <property type="component" value="Unassembled WGS sequence"/>
</dbReference>
<dbReference type="CDD" id="cd00293">
    <property type="entry name" value="USP-like"/>
    <property type="match status" value="1"/>
</dbReference>
<organism evidence="4 5">
    <name type="scientific">Flavobacterium nitrogenifigens</name>
    <dbReference type="NCBI Taxonomy" id="1617283"/>
    <lineage>
        <taxon>Bacteria</taxon>
        <taxon>Pseudomonadati</taxon>
        <taxon>Bacteroidota</taxon>
        <taxon>Flavobacteriia</taxon>
        <taxon>Flavobacteriales</taxon>
        <taxon>Flavobacteriaceae</taxon>
        <taxon>Flavobacterium</taxon>
    </lineage>
</organism>
<keyword evidence="2" id="KW-0732">Signal</keyword>
<reference evidence="4 5" key="1">
    <citation type="submission" date="2017-05" db="EMBL/GenBank/DDBJ databases">
        <authorList>
            <person name="Varghese N."/>
            <person name="Submissions S."/>
        </authorList>
    </citation>
    <scope>NUCLEOTIDE SEQUENCE [LARGE SCALE GENOMIC DNA]</scope>
    <source>
        <strain evidence="4 5">DSM 29982</strain>
    </source>
</reference>
<dbReference type="Pfam" id="PF00582">
    <property type="entry name" value="Usp"/>
    <property type="match status" value="1"/>
</dbReference>
<dbReference type="PRINTS" id="PR01438">
    <property type="entry name" value="UNVRSLSTRESS"/>
</dbReference>
<dbReference type="Gene3D" id="3.40.50.12370">
    <property type="match status" value="1"/>
</dbReference>
<name>A0A521BEV8_9FLAO</name>
<sequence>MSNFARKLNYYFMISPLTIIAATNFSDIANNAVAYAAGLARATGAKLVLFNSFSLSVHSANSHITADAMQKQIDRAIAKLENLAKETGDLFRIETAAICTYSFLEDELPKIIKETNADVVVMGMAERSFEQELLGNSTTTAIKNLQIPVLAVPQNARFLNIRKVLYACDSLSFSAIKKFSWIKNALGDFEAEIEFFTVDDKLDDLKEEQHRILMNSNLEKEFEDVKYLYKTVRSNAVINEIRKEIKNYKADLLIMVPQKYGFWDSLVHRSKTRVLAAGLEIPLLSFPNY</sequence>
<proteinExistence type="inferred from homology"/>
<dbReference type="RefSeq" id="WP_239457796.1">
    <property type="nucleotide sequence ID" value="NZ_CP043612.1"/>
</dbReference>
<protein>
    <submittedName>
        <fullName evidence="4">Nucleotide-binding universal stress protein, UspA family</fullName>
    </submittedName>
</protein>
<dbReference type="EMBL" id="FXTQ01000001">
    <property type="protein sequence ID" value="SMO45624.1"/>
    <property type="molecule type" value="Genomic_DNA"/>
</dbReference>
<dbReference type="SUPFAM" id="SSF52402">
    <property type="entry name" value="Adenine nucleotide alpha hydrolases-like"/>
    <property type="match status" value="2"/>
</dbReference>
<evidence type="ECO:0000256" key="1">
    <source>
        <dbReference type="ARBA" id="ARBA00008791"/>
    </source>
</evidence>
<evidence type="ECO:0000313" key="5">
    <source>
        <dbReference type="Proteomes" id="UP000319267"/>
    </source>
</evidence>
<accession>A0A521BEV8</accession>
<evidence type="ECO:0000256" key="2">
    <source>
        <dbReference type="SAM" id="SignalP"/>
    </source>
</evidence>
<dbReference type="InterPro" id="IPR006016">
    <property type="entry name" value="UspA"/>
</dbReference>
<evidence type="ECO:0000259" key="3">
    <source>
        <dbReference type="Pfam" id="PF00582"/>
    </source>
</evidence>
<dbReference type="PANTHER" id="PTHR46268:SF6">
    <property type="entry name" value="UNIVERSAL STRESS PROTEIN UP12"/>
    <property type="match status" value="1"/>
</dbReference>
<dbReference type="PANTHER" id="PTHR46268">
    <property type="entry name" value="STRESS RESPONSE PROTEIN NHAX"/>
    <property type="match status" value="1"/>
</dbReference>
<dbReference type="AlphaFoldDB" id="A0A521BEV8"/>
<feature type="signal peptide" evidence="2">
    <location>
        <begin position="1"/>
        <end position="21"/>
    </location>
</feature>
<feature type="chain" id="PRO_5022188242" evidence="2">
    <location>
        <begin position="22"/>
        <end position="289"/>
    </location>
</feature>